<dbReference type="KEGG" id="ntt:TAO_0140"/>
<evidence type="ECO:0000313" key="1">
    <source>
        <dbReference type="EMBL" id="BAW79510.1"/>
    </source>
</evidence>
<dbReference type="Proteomes" id="UP000243679">
    <property type="component" value="Chromosome"/>
</dbReference>
<evidence type="ECO:0000313" key="2">
    <source>
        <dbReference type="Proteomes" id="UP000243679"/>
    </source>
</evidence>
<accession>A0A1Q2SK69</accession>
<reference evidence="1 2" key="1">
    <citation type="journal article" date="2017" name="ISME J.">
        <title>An acid-tolerant ammonia-oxidizing ?-proteobacterium from soil.</title>
        <authorList>
            <person name="Hayatsu M."/>
            <person name="Tago K."/>
            <person name="Uchiyama I."/>
            <person name="Toyoda A."/>
            <person name="Wang Y."/>
            <person name="Shimomura Y."/>
            <person name="Okubo T."/>
            <person name="Kurisu F."/>
            <person name="Hirono Y."/>
            <person name="Nonaka K."/>
            <person name="Akiyama H."/>
            <person name="Itoh T."/>
            <person name="Takami H."/>
        </authorList>
    </citation>
    <scope>NUCLEOTIDE SEQUENCE [LARGE SCALE GENOMIC DNA]</scope>
    <source>
        <strain evidence="1 2">TAO100</strain>
    </source>
</reference>
<keyword evidence="2" id="KW-1185">Reference proteome</keyword>
<name>A0A1Q2SK69_9GAMM</name>
<dbReference type="AlphaFoldDB" id="A0A1Q2SK69"/>
<dbReference type="EMBL" id="AP014836">
    <property type="protein sequence ID" value="BAW79510.1"/>
    <property type="molecule type" value="Genomic_DNA"/>
</dbReference>
<sequence>MANFFSLKGKDLDITYRIGGNPSFISLIYKTPNTREVFRPTQIEKVKTPLGSMITVLISTIEPLAEKAANVAEQSDWDDWGRTFSVFLPDICVPLDKSVKFNTIGVYKNVGGPITTSGPEVHWSCIDLEGTAQTVLVLC</sequence>
<dbReference type="RefSeq" id="WP_096526170.1">
    <property type="nucleotide sequence ID" value="NZ_AP014836.1"/>
</dbReference>
<organism evidence="1 2">
    <name type="scientific">Candidatus Nitrosoglobus terrae</name>
    <dbReference type="NCBI Taxonomy" id="1630141"/>
    <lineage>
        <taxon>Bacteria</taxon>
        <taxon>Pseudomonadati</taxon>
        <taxon>Pseudomonadota</taxon>
        <taxon>Gammaproteobacteria</taxon>
        <taxon>Chromatiales</taxon>
        <taxon>Chromatiaceae</taxon>
        <taxon>Candidatus Nitrosoglobus</taxon>
    </lineage>
</organism>
<proteinExistence type="predicted"/>
<protein>
    <submittedName>
        <fullName evidence="1">Uncharacterized protein</fullName>
    </submittedName>
</protein>
<gene>
    <name evidence="1" type="ORF">TAO_0140</name>
</gene>